<proteinExistence type="predicted"/>
<feature type="compositionally biased region" description="Basic and acidic residues" evidence="1">
    <location>
        <begin position="95"/>
        <end position="113"/>
    </location>
</feature>
<feature type="chain" id="PRO_5012601998" description="ACR" evidence="2">
    <location>
        <begin position="32"/>
        <end position="275"/>
    </location>
</feature>
<evidence type="ECO:0008006" key="5">
    <source>
        <dbReference type="Google" id="ProtNLM"/>
    </source>
</evidence>
<gene>
    <name evidence="3" type="ORF">PEV8663_01345</name>
</gene>
<reference evidence="3 4" key="1">
    <citation type="submission" date="2017-05" db="EMBL/GenBank/DDBJ databases">
        <authorList>
            <person name="Song R."/>
            <person name="Chenine A.L."/>
            <person name="Ruprecht R.M."/>
        </authorList>
    </citation>
    <scope>NUCLEOTIDE SEQUENCE [LARGE SCALE GENOMIC DNA]</scope>
    <source>
        <strain evidence="3 4">CECT 8663</strain>
    </source>
</reference>
<dbReference type="Pfam" id="PF02643">
    <property type="entry name" value="DUF192"/>
    <property type="match status" value="1"/>
</dbReference>
<evidence type="ECO:0000313" key="4">
    <source>
        <dbReference type="Proteomes" id="UP000220836"/>
    </source>
</evidence>
<dbReference type="Gene3D" id="2.60.120.1140">
    <property type="entry name" value="Protein of unknown function DUF192"/>
    <property type="match status" value="1"/>
</dbReference>
<dbReference type="Proteomes" id="UP000220836">
    <property type="component" value="Unassembled WGS sequence"/>
</dbReference>
<accession>A0A238K8R7</accession>
<dbReference type="PANTHER" id="PTHR37953">
    <property type="entry name" value="UPF0127 PROTEIN MJ1496"/>
    <property type="match status" value="1"/>
</dbReference>
<dbReference type="RefSeq" id="WP_245910751.1">
    <property type="nucleotide sequence ID" value="NZ_FXYH01000004.1"/>
</dbReference>
<feature type="signal peptide" evidence="2">
    <location>
        <begin position="1"/>
        <end position="31"/>
    </location>
</feature>
<dbReference type="InterPro" id="IPR038695">
    <property type="entry name" value="Saro_0823-like_sf"/>
</dbReference>
<dbReference type="EMBL" id="FXYH01000004">
    <property type="protein sequence ID" value="SMX38482.1"/>
    <property type="molecule type" value="Genomic_DNA"/>
</dbReference>
<organism evidence="3 4">
    <name type="scientific">Pelagimonas varians</name>
    <dbReference type="NCBI Taxonomy" id="696760"/>
    <lineage>
        <taxon>Bacteria</taxon>
        <taxon>Pseudomonadati</taxon>
        <taxon>Pseudomonadota</taxon>
        <taxon>Alphaproteobacteria</taxon>
        <taxon>Rhodobacterales</taxon>
        <taxon>Roseobacteraceae</taxon>
        <taxon>Pelagimonas</taxon>
    </lineage>
</organism>
<feature type="region of interest" description="Disordered" evidence="1">
    <location>
        <begin position="56"/>
        <end position="143"/>
    </location>
</feature>
<evidence type="ECO:0000256" key="1">
    <source>
        <dbReference type="SAM" id="MobiDB-lite"/>
    </source>
</evidence>
<evidence type="ECO:0000256" key="2">
    <source>
        <dbReference type="SAM" id="SignalP"/>
    </source>
</evidence>
<protein>
    <recommendedName>
        <fullName evidence="5">ACR</fullName>
    </recommendedName>
</protein>
<feature type="compositionally biased region" description="Polar residues" evidence="1">
    <location>
        <begin position="77"/>
        <end position="89"/>
    </location>
</feature>
<feature type="compositionally biased region" description="Low complexity" evidence="1">
    <location>
        <begin position="61"/>
        <end position="73"/>
    </location>
</feature>
<dbReference type="AlphaFoldDB" id="A0A238K8R7"/>
<dbReference type="InterPro" id="IPR003795">
    <property type="entry name" value="DUF192"/>
</dbReference>
<keyword evidence="2" id="KW-0732">Signal</keyword>
<name>A0A238K8R7_9RHOB</name>
<dbReference type="PANTHER" id="PTHR37953:SF1">
    <property type="entry name" value="UPF0127 PROTEIN MJ1496"/>
    <property type="match status" value="1"/>
</dbReference>
<evidence type="ECO:0000313" key="3">
    <source>
        <dbReference type="EMBL" id="SMX38482.1"/>
    </source>
</evidence>
<keyword evidence="4" id="KW-1185">Reference proteome</keyword>
<sequence length="275" mass="28713">MGSSLVSVNSVARNSAAALAVSFVVAIPALADKNAPELNLDPPMIVDPAIDQFKKDQGEDAPVSAPSIVVPAPGIAPQTSLNPVASMTENPIPDSPDKSSGSEEGPPDGRDDGLADGQSAAPVSSEPDAIIPTAETAPKPSMSCPADVVWLRGDFGKARFTVDVADTRSSRAQGLMNVPFMPASRGMLFVYEYPQKVAFWMKNTLIPLDIIYIDENGVVASIQANAIPGDVTPLPGEGLVQYVLEINGGMAADMGILPGVQIQHPAIFSPIWPCE</sequence>